<feature type="chain" id="PRO_5042249060" description="Secreted protein" evidence="1">
    <location>
        <begin position="26"/>
        <end position="211"/>
    </location>
</feature>
<comment type="caution">
    <text evidence="2">The sequence shown here is derived from an EMBL/GenBank/DDBJ whole genome shotgun (WGS) entry which is preliminary data.</text>
</comment>
<gene>
    <name evidence="2" type="ORF">N8I77_006731</name>
</gene>
<dbReference type="AlphaFoldDB" id="A0AAD9SH87"/>
<dbReference type="PANTHER" id="PTHR35605:SF1">
    <property type="entry name" value="ECP2 EFFECTOR PROTEIN DOMAIN-CONTAINING PROTEIN-RELATED"/>
    <property type="match status" value="1"/>
</dbReference>
<accession>A0AAD9SH87</accession>
<reference evidence="2" key="1">
    <citation type="submission" date="2023-06" db="EMBL/GenBank/DDBJ databases">
        <authorList>
            <person name="Noh H."/>
        </authorList>
    </citation>
    <scope>NUCLEOTIDE SEQUENCE</scope>
    <source>
        <strain evidence="2">DUCC20226</strain>
    </source>
</reference>
<organism evidence="2 3">
    <name type="scientific">Phomopsis amygdali</name>
    <name type="common">Fusicoccum amygdali</name>
    <dbReference type="NCBI Taxonomy" id="1214568"/>
    <lineage>
        <taxon>Eukaryota</taxon>
        <taxon>Fungi</taxon>
        <taxon>Dikarya</taxon>
        <taxon>Ascomycota</taxon>
        <taxon>Pezizomycotina</taxon>
        <taxon>Sordariomycetes</taxon>
        <taxon>Sordariomycetidae</taxon>
        <taxon>Diaporthales</taxon>
        <taxon>Diaporthaceae</taxon>
        <taxon>Diaporthe</taxon>
    </lineage>
</organism>
<proteinExistence type="predicted"/>
<name>A0AAD9SH87_PHOAM</name>
<feature type="signal peptide" evidence="1">
    <location>
        <begin position="1"/>
        <end position="25"/>
    </location>
</feature>
<evidence type="ECO:0000256" key="1">
    <source>
        <dbReference type="SAM" id="SignalP"/>
    </source>
</evidence>
<protein>
    <recommendedName>
        <fullName evidence="4">Secreted protein</fullName>
    </recommendedName>
</protein>
<evidence type="ECO:0000313" key="3">
    <source>
        <dbReference type="Proteomes" id="UP001265746"/>
    </source>
</evidence>
<sequence length="211" mass="22795">MKYITVLLSALMGIMLSAAVPATDALDDPMADYAIVDIEWNVRVSPDRNDTVIGTIQDVVKHLSIVDPVGFAALNKSINDASDDGPSHHSYNILNMYNPTDYYCNVYDGMADGPAIKTGIKYLRHVDGTPGQGPGPSTCGRVSCSWDSAIWWCNHNNESIGLDSYTRIADGAQNLVDSCAFAQDDNTPGDFNGEQVFEGGWAVVVRKNIGC</sequence>
<dbReference type="PANTHER" id="PTHR35605">
    <property type="entry name" value="ECP2 EFFECTOR PROTEIN DOMAIN-CONTAINING PROTEIN-RELATED"/>
    <property type="match status" value="1"/>
</dbReference>
<dbReference type="Proteomes" id="UP001265746">
    <property type="component" value="Unassembled WGS sequence"/>
</dbReference>
<keyword evidence="3" id="KW-1185">Reference proteome</keyword>
<evidence type="ECO:0000313" key="2">
    <source>
        <dbReference type="EMBL" id="KAK2608097.1"/>
    </source>
</evidence>
<evidence type="ECO:0008006" key="4">
    <source>
        <dbReference type="Google" id="ProtNLM"/>
    </source>
</evidence>
<keyword evidence="1" id="KW-0732">Signal</keyword>
<dbReference type="EMBL" id="JAUJFL010000003">
    <property type="protein sequence ID" value="KAK2608097.1"/>
    <property type="molecule type" value="Genomic_DNA"/>
</dbReference>